<dbReference type="STRING" id="560819.SAMN05428998_105186"/>
<dbReference type="InterPro" id="IPR003781">
    <property type="entry name" value="CoA-bd"/>
</dbReference>
<dbReference type="Gene3D" id="3.40.50.261">
    <property type="entry name" value="Succinyl-CoA synthetase domains"/>
    <property type="match status" value="2"/>
</dbReference>
<reference evidence="4 5" key="1">
    <citation type="submission" date="2017-04" db="EMBL/GenBank/DDBJ databases">
        <authorList>
            <person name="Afonso C.L."/>
            <person name="Miller P.J."/>
            <person name="Scott M.A."/>
            <person name="Spackman E."/>
            <person name="Goraichik I."/>
            <person name="Dimitrov K.M."/>
            <person name="Suarez D.L."/>
            <person name="Swayne D.E."/>
        </authorList>
    </citation>
    <scope>NUCLEOTIDE SEQUENCE [LARGE SCALE GENOMIC DNA]</scope>
    <source>
        <strain evidence="4 5">USBA 355</strain>
    </source>
</reference>
<keyword evidence="1" id="KW-0816">Tricarboxylic acid cycle</keyword>
<dbReference type="SUPFAM" id="SSF51735">
    <property type="entry name" value="NAD(P)-binding Rossmann-fold domains"/>
    <property type="match status" value="1"/>
</dbReference>
<evidence type="ECO:0000256" key="2">
    <source>
        <dbReference type="PROSITE-ProRule" id="PRU00409"/>
    </source>
</evidence>
<dbReference type="GO" id="GO:0046872">
    <property type="term" value="F:metal ion binding"/>
    <property type="evidence" value="ECO:0007669"/>
    <property type="project" value="InterPro"/>
</dbReference>
<dbReference type="AlphaFoldDB" id="A0A1Y6BJL2"/>
<dbReference type="PROSITE" id="PS50975">
    <property type="entry name" value="ATP_GRASP"/>
    <property type="match status" value="1"/>
</dbReference>
<dbReference type="InterPro" id="IPR013815">
    <property type="entry name" value="ATP_grasp_subdomain_1"/>
</dbReference>
<evidence type="ECO:0000313" key="4">
    <source>
        <dbReference type="EMBL" id="SMF13685.1"/>
    </source>
</evidence>
<evidence type="ECO:0000313" key="5">
    <source>
        <dbReference type="Proteomes" id="UP000192917"/>
    </source>
</evidence>
<gene>
    <name evidence="4" type="ORF">SAMN05428998_105186</name>
</gene>
<organism evidence="4 5">
    <name type="scientific">Tistlia consotensis USBA 355</name>
    <dbReference type="NCBI Taxonomy" id="560819"/>
    <lineage>
        <taxon>Bacteria</taxon>
        <taxon>Pseudomonadati</taxon>
        <taxon>Pseudomonadota</taxon>
        <taxon>Alphaproteobacteria</taxon>
        <taxon>Rhodospirillales</taxon>
        <taxon>Rhodovibrionaceae</taxon>
        <taxon>Tistlia</taxon>
    </lineage>
</organism>
<proteinExistence type="predicted"/>
<keyword evidence="5" id="KW-1185">Reference proteome</keyword>
<dbReference type="RefSeq" id="WP_200808450.1">
    <property type="nucleotide sequence ID" value="NZ_FWZX01000005.1"/>
</dbReference>
<dbReference type="Gene3D" id="3.30.470.20">
    <property type="entry name" value="ATP-grasp fold, B domain"/>
    <property type="match status" value="1"/>
</dbReference>
<evidence type="ECO:0000256" key="1">
    <source>
        <dbReference type="ARBA" id="ARBA00022532"/>
    </source>
</evidence>
<dbReference type="InterPro" id="IPR032875">
    <property type="entry name" value="Succ_CoA_lig_flav_dom"/>
</dbReference>
<protein>
    <submittedName>
        <fullName evidence="4">Acyl-CoA synthetase (NDP forming)</fullName>
    </submittedName>
</protein>
<dbReference type="InterPro" id="IPR011761">
    <property type="entry name" value="ATP-grasp"/>
</dbReference>
<keyword evidence="2" id="KW-0547">Nucleotide-binding</keyword>
<dbReference type="PANTHER" id="PTHR42793:SF4">
    <property type="entry name" value="BLL6376 PROTEIN"/>
    <property type="match status" value="1"/>
</dbReference>
<keyword evidence="2" id="KW-0067">ATP-binding</keyword>
<dbReference type="FunFam" id="3.40.50.261:FF:000021">
    <property type="entry name" value="Acetyl-CoA synthetase, putative"/>
    <property type="match status" value="1"/>
</dbReference>
<dbReference type="GO" id="GO:0006099">
    <property type="term" value="P:tricarboxylic acid cycle"/>
    <property type="evidence" value="ECO:0007669"/>
    <property type="project" value="UniProtKB-KW"/>
</dbReference>
<dbReference type="SUPFAM" id="SSF52210">
    <property type="entry name" value="Succinyl-CoA synthetase domains"/>
    <property type="match status" value="2"/>
</dbReference>
<dbReference type="EMBL" id="FWZX01000005">
    <property type="protein sequence ID" value="SMF13685.1"/>
    <property type="molecule type" value="Genomic_DNA"/>
</dbReference>
<dbReference type="SMART" id="SM00881">
    <property type="entry name" value="CoA_binding"/>
    <property type="match status" value="1"/>
</dbReference>
<dbReference type="PANTHER" id="PTHR42793">
    <property type="entry name" value="COA BINDING DOMAIN CONTAINING PROTEIN"/>
    <property type="match status" value="1"/>
</dbReference>
<dbReference type="Pfam" id="PF13607">
    <property type="entry name" value="Succ_CoA_lig"/>
    <property type="match status" value="1"/>
</dbReference>
<dbReference type="SUPFAM" id="SSF56059">
    <property type="entry name" value="Glutathione synthetase ATP-binding domain-like"/>
    <property type="match status" value="1"/>
</dbReference>
<feature type="domain" description="ATP-grasp" evidence="3">
    <location>
        <begin position="499"/>
        <end position="704"/>
    </location>
</feature>
<sequence length="705" mass="73618">MPDDGTAPGQPATMPQGLLGRLLRPASIAVIGGKEAGVVIRQCEKMGYGGAIWPVNPTRSEVAGRPCFASVEDLPAAPDAAFVAVNRHRTLEVVEALAARGAGGAIAYASGFKEAGEEGGALQRRLVEASGLMPVIGPNCYGMINYLDGALLWPDQHGGRRCERGVAIVTQSGNIAINFTMNQRGLPIGYLLALGNQAKIGVAAAVEALIEDPRVTAVGLHLEGIDEPSRLARVAERARERGVPIVALKAGRSEAGKRLALSHTASLAGEDAVVDAFLRRLGIARVHSIPAFLETLKLLHVHGALPGRAIASMSCSGGEASLIADAGEQRRVAFRPLSAARREAVRATLSDLVAIDNPLDYHTFIWADRARTAATFGAMMDSGFDLTLLILDLPRADRCDPADWDVTLDALEDAVRATGRRAGVVATLGELMPEAVAERLIAAGIVPFEGIDEALAAIEAAADIGEAWALVGTGGLPPLLPFRPASEGAVRTLSEWDSKQALKAAGLALPPGRRVGSVEDAVATAEALGYPVVLKATGAGLAHKSELGAVRLKLEHAEAVRATAAELLPLGEALLVEAMVPDALAEVIVGVQHDPQLGLFLLVGSGGVLVELIADRAILMLMASAGEIERALRSLRVMRLIEGHRGRPAGDLPALVAAIQAVQRYAVSEAHRLVELDVNPILVRPLGAEGGGAVAVDALIRLREE</sequence>
<name>A0A1Y6BJL2_9PROT</name>
<evidence type="ECO:0000259" key="3">
    <source>
        <dbReference type="PROSITE" id="PS50975"/>
    </source>
</evidence>
<dbReference type="GO" id="GO:0005524">
    <property type="term" value="F:ATP binding"/>
    <property type="evidence" value="ECO:0007669"/>
    <property type="project" value="UniProtKB-UniRule"/>
</dbReference>
<dbReference type="InterPro" id="IPR036291">
    <property type="entry name" value="NAD(P)-bd_dom_sf"/>
</dbReference>
<dbReference type="Gene3D" id="3.30.1490.20">
    <property type="entry name" value="ATP-grasp fold, A domain"/>
    <property type="match status" value="1"/>
</dbReference>
<dbReference type="Pfam" id="PF13549">
    <property type="entry name" value="ATP-grasp_5"/>
    <property type="match status" value="1"/>
</dbReference>
<dbReference type="Proteomes" id="UP000192917">
    <property type="component" value="Unassembled WGS sequence"/>
</dbReference>
<dbReference type="Pfam" id="PF13380">
    <property type="entry name" value="CoA_binding_2"/>
    <property type="match status" value="1"/>
</dbReference>
<dbReference type="InterPro" id="IPR016102">
    <property type="entry name" value="Succinyl-CoA_synth-like"/>
</dbReference>
<dbReference type="Gene3D" id="3.40.50.720">
    <property type="entry name" value="NAD(P)-binding Rossmann-like Domain"/>
    <property type="match status" value="1"/>
</dbReference>
<accession>A0A1Y6BJL2</accession>